<evidence type="ECO:0000313" key="2">
    <source>
        <dbReference type="Proteomes" id="UP000309128"/>
    </source>
</evidence>
<dbReference type="AlphaFoldDB" id="A0A5S4FHG8"/>
<dbReference type="EMBL" id="VCKY01000065">
    <property type="protein sequence ID" value="TMR19231.1"/>
    <property type="molecule type" value="Genomic_DNA"/>
</dbReference>
<protein>
    <submittedName>
        <fullName evidence="1">Transcriptional regulator</fullName>
    </submittedName>
</protein>
<keyword evidence="2" id="KW-1185">Reference proteome</keyword>
<accession>A0A5S4FHG8</accession>
<gene>
    <name evidence="1" type="ORF">ETD86_20410</name>
</gene>
<organism evidence="1 2">
    <name type="scientific">Nonomuraea turkmeniaca</name>
    <dbReference type="NCBI Taxonomy" id="103838"/>
    <lineage>
        <taxon>Bacteria</taxon>
        <taxon>Bacillati</taxon>
        <taxon>Actinomycetota</taxon>
        <taxon>Actinomycetes</taxon>
        <taxon>Streptosporangiales</taxon>
        <taxon>Streptosporangiaceae</taxon>
        <taxon>Nonomuraea</taxon>
    </lineage>
</organism>
<proteinExistence type="predicted"/>
<name>A0A5S4FHG8_9ACTN</name>
<comment type="caution">
    <text evidence="1">The sequence shown here is derived from an EMBL/GenBank/DDBJ whole genome shotgun (WGS) entry which is preliminary data.</text>
</comment>
<reference evidence="1 2" key="1">
    <citation type="submission" date="2019-05" db="EMBL/GenBank/DDBJ databases">
        <title>Draft genome sequence of Nonomuraea turkmeniaca DSM 43926.</title>
        <authorList>
            <person name="Saricaoglu S."/>
            <person name="Isik K."/>
        </authorList>
    </citation>
    <scope>NUCLEOTIDE SEQUENCE [LARGE SCALE GENOMIC DNA]</scope>
    <source>
        <strain evidence="1 2">DSM 43926</strain>
    </source>
</reference>
<evidence type="ECO:0000313" key="1">
    <source>
        <dbReference type="EMBL" id="TMR19231.1"/>
    </source>
</evidence>
<dbReference type="OrthoDB" id="3568381at2"/>
<dbReference type="Proteomes" id="UP000309128">
    <property type="component" value="Unassembled WGS sequence"/>
</dbReference>
<sequence length="213" mass="23040">MYPVGVPNSPHKTSPDLLVLHTLRCIGFAALDRVAEAAGLPESDAESELIDLAVAGLVTRLPGDFGGWGLTDAGRAADAERISDELDAAGARTAVAGAYDDFMVLNPELLDLCTAWQTRSVDGVATLNDHTDAAYDSRVLDRFTEFDRRAGVVCADLAAAMPRFQRYRGRLAGALGRARSGEVRYVTDDLASYHTVWFQLHEDLLVTLGIPRH</sequence>